<dbReference type="PROSITE" id="PS51352">
    <property type="entry name" value="THIOREDOXIN_2"/>
    <property type="match status" value="1"/>
</dbReference>
<dbReference type="InterPro" id="IPR017937">
    <property type="entry name" value="Thioredoxin_CS"/>
</dbReference>
<dbReference type="GO" id="GO:0030313">
    <property type="term" value="C:cell envelope"/>
    <property type="evidence" value="ECO:0007669"/>
    <property type="project" value="UniProtKB-SubCell"/>
</dbReference>
<evidence type="ECO:0000313" key="6">
    <source>
        <dbReference type="Proteomes" id="UP000218263"/>
    </source>
</evidence>
<dbReference type="InterPro" id="IPR000866">
    <property type="entry name" value="AhpC/TSA"/>
</dbReference>
<proteinExistence type="predicted"/>
<dbReference type="CDD" id="cd02966">
    <property type="entry name" value="TlpA_like_family"/>
    <property type="match status" value="1"/>
</dbReference>
<dbReference type="InterPro" id="IPR025380">
    <property type="entry name" value="DUF4369"/>
</dbReference>
<dbReference type="Proteomes" id="UP000218263">
    <property type="component" value="Chromosome"/>
</dbReference>
<protein>
    <submittedName>
        <fullName evidence="5">Thiol-disulfide oxidoreductase ResA</fullName>
    </submittedName>
</protein>
<name>A0A0X8X1I3_9SPHI</name>
<dbReference type="PANTHER" id="PTHR42852">
    <property type="entry name" value="THIOL:DISULFIDE INTERCHANGE PROTEIN DSBE"/>
    <property type="match status" value="1"/>
</dbReference>
<sequence length="381" mass="42170">MKRILLLTALVLPLFLSAQQKYIIRGNIGAVNAPAKVFLSYTENNKAITDSTAIKDGVFEFSGQVDGIVIAALTLDHKGGGLQSLNAVNPDRTTLFLLEGTTIISGGDSLSKATMSGVKENEDYMRFKVLLKPAVDASKALQAEYYSAPSEKRSSPQFIGYLQNKQKAVDQQEKELTEKFIAEYPDAYIGFQLLMDRINNESYPDATYLQAQFLKLSKNLRESKAGVAFQQRLDVLNAVVVGAIAPDFTQPDTTGTLVKLSSFRGKYVLLDFWASWCGPCRNENPNLVKAYNNFKEKKFTILSVSLDQPGKKDSWLNAIHADGLKWNHVSDLKFWSNDAAVLYGVRAIPQNLLIDPDGNIVAKNIFGEELQNKLKEILGGM</sequence>
<organism evidence="5 6">
    <name type="scientific">Mucilaginibacter gotjawali</name>
    <dbReference type="NCBI Taxonomy" id="1550579"/>
    <lineage>
        <taxon>Bacteria</taxon>
        <taxon>Pseudomonadati</taxon>
        <taxon>Bacteroidota</taxon>
        <taxon>Sphingobacteriia</taxon>
        <taxon>Sphingobacteriales</taxon>
        <taxon>Sphingobacteriaceae</taxon>
        <taxon>Mucilaginibacter</taxon>
    </lineage>
</organism>
<evidence type="ECO:0000313" key="5">
    <source>
        <dbReference type="EMBL" id="BAU54064.1"/>
    </source>
</evidence>
<evidence type="ECO:0000256" key="4">
    <source>
        <dbReference type="ARBA" id="ARBA00023284"/>
    </source>
</evidence>
<dbReference type="Pfam" id="PF00578">
    <property type="entry name" value="AhpC-TSA"/>
    <property type="match status" value="1"/>
</dbReference>
<dbReference type="AlphaFoldDB" id="A0A0X8X1I3"/>
<comment type="subcellular location">
    <subcellularLocation>
        <location evidence="1">Cell envelope</location>
    </subcellularLocation>
</comment>
<reference evidence="5 6" key="1">
    <citation type="submission" date="2015-12" db="EMBL/GenBank/DDBJ databases">
        <title>Genome sequence of Mucilaginibacter gotjawali.</title>
        <authorList>
            <person name="Lee J.S."/>
            <person name="Lee K.C."/>
            <person name="Kim K.K."/>
            <person name="Lee B.W."/>
        </authorList>
    </citation>
    <scope>NUCLEOTIDE SEQUENCE [LARGE SCALE GENOMIC DNA]</scope>
    <source>
        <strain evidence="5 6">SA3-7</strain>
    </source>
</reference>
<dbReference type="GO" id="GO:0016209">
    <property type="term" value="F:antioxidant activity"/>
    <property type="evidence" value="ECO:0007669"/>
    <property type="project" value="InterPro"/>
</dbReference>
<dbReference type="GO" id="GO:0016491">
    <property type="term" value="F:oxidoreductase activity"/>
    <property type="evidence" value="ECO:0007669"/>
    <property type="project" value="InterPro"/>
</dbReference>
<keyword evidence="6" id="KW-1185">Reference proteome</keyword>
<dbReference type="SUPFAM" id="SSF52833">
    <property type="entry name" value="Thioredoxin-like"/>
    <property type="match status" value="1"/>
</dbReference>
<dbReference type="OrthoDB" id="750178at2"/>
<dbReference type="InterPro" id="IPR036249">
    <property type="entry name" value="Thioredoxin-like_sf"/>
</dbReference>
<dbReference type="PANTHER" id="PTHR42852:SF6">
    <property type="entry name" value="THIOL:DISULFIDE INTERCHANGE PROTEIN DSBE"/>
    <property type="match status" value="1"/>
</dbReference>
<dbReference type="GO" id="GO:0017004">
    <property type="term" value="P:cytochrome complex assembly"/>
    <property type="evidence" value="ECO:0007669"/>
    <property type="project" value="UniProtKB-KW"/>
</dbReference>
<keyword evidence="3" id="KW-1015">Disulfide bond</keyword>
<dbReference type="Pfam" id="PF14289">
    <property type="entry name" value="DUF4369"/>
    <property type="match status" value="1"/>
</dbReference>
<dbReference type="EMBL" id="AP017313">
    <property type="protein sequence ID" value="BAU54064.1"/>
    <property type="molecule type" value="Genomic_DNA"/>
</dbReference>
<dbReference type="Gene3D" id="3.40.30.10">
    <property type="entry name" value="Glutaredoxin"/>
    <property type="match status" value="1"/>
</dbReference>
<gene>
    <name evidence="5" type="primary">resA_5</name>
    <name evidence="5" type="ORF">MgSA37_02235</name>
</gene>
<keyword evidence="4" id="KW-0676">Redox-active center</keyword>
<dbReference type="InterPro" id="IPR050553">
    <property type="entry name" value="Thioredoxin_ResA/DsbE_sf"/>
</dbReference>
<evidence type="ECO:0000256" key="3">
    <source>
        <dbReference type="ARBA" id="ARBA00023157"/>
    </source>
</evidence>
<evidence type="ECO:0000256" key="2">
    <source>
        <dbReference type="ARBA" id="ARBA00022748"/>
    </source>
</evidence>
<dbReference type="InterPro" id="IPR013766">
    <property type="entry name" value="Thioredoxin_domain"/>
</dbReference>
<dbReference type="KEGG" id="mgot:MgSA37_02235"/>
<dbReference type="RefSeq" id="WP_096351867.1">
    <property type="nucleotide sequence ID" value="NZ_AP017313.1"/>
</dbReference>
<accession>A0A0X8X1I3</accession>
<evidence type="ECO:0000256" key="1">
    <source>
        <dbReference type="ARBA" id="ARBA00004196"/>
    </source>
</evidence>
<dbReference type="PROSITE" id="PS00194">
    <property type="entry name" value="THIOREDOXIN_1"/>
    <property type="match status" value="1"/>
</dbReference>
<keyword evidence="2" id="KW-0201">Cytochrome c-type biogenesis</keyword>